<dbReference type="Proteomes" id="UP000231480">
    <property type="component" value="Unassembled WGS sequence"/>
</dbReference>
<evidence type="ECO:0000256" key="3">
    <source>
        <dbReference type="ARBA" id="ARBA00022694"/>
    </source>
</evidence>
<dbReference type="GO" id="GO:0016779">
    <property type="term" value="F:nucleotidyltransferase activity"/>
    <property type="evidence" value="ECO:0007669"/>
    <property type="project" value="UniProtKB-KW"/>
</dbReference>
<evidence type="ECO:0000256" key="2">
    <source>
        <dbReference type="ARBA" id="ARBA00022679"/>
    </source>
</evidence>
<dbReference type="GO" id="GO:0000049">
    <property type="term" value="F:tRNA binding"/>
    <property type="evidence" value="ECO:0007669"/>
    <property type="project" value="TreeGrafter"/>
</dbReference>
<dbReference type="InterPro" id="IPR043519">
    <property type="entry name" value="NT_sf"/>
</dbReference>
<evidence type="ECO:0000313" key="9">
    <source>
        <dbReference type="EMBL" id="PIP16892.1"/>
    </source>
</evidence>
<dbReference type="Gene3D" id="3.30.460.10">
    <property type="entry name" value="Beta Polymerase, domain 2"/>
    <property type="match status" value="1"/>
</dbReference>
<dbReference type="SUPFAM" id="SSF81891">
    <property type="entry name" value="Poly A polymerase C-terminal region-like"/>
    <property type="match status" value="1"/>
</dbReference>
<comment type="cofactor">
    <cofactor evidence="1">
        <name>Mg(2+)</name>
        <dbReference type="ChEBI" id="CHEBI:18420"/>
    </cofactor>
</comment>
<feature type="domain" description="Poly A polymerase head" evidence="8">
    <location>
        <begin position="40"/>
        <end position="172"/>
    </location>
</feature>
<accession>A0A2G9YCI9</accession>
<dbReference type="PANTHER" id="PTHR46173:SF1">
    <property type="entry name" value="CCA TRNA NUCLEOTIDYLTRANSFERASE 1, MITOCHONDRIAL"/>
    <property type="match status" value="1"/>
</dbReference>
<evidence type="ECO:0000256" key="6">
    <source>
        <dbReference type="ARBA" id="ARBA00022842"/>
    </source>
</evidence>
<feature type="non-terminal residue" evidence="9">
    <location>
        <position position="294"/>
    </location>
</feature>
<keyword evidence="5" id="KW-0479">Metal-binding</keyword>
<evidence type="ECO:0000256" key="5">
    <source>
        <dbReference type="ARBA" id="ARBA00022723"/>
    </source>
</evidence>
<evidence type="ECO:0000313" key="10">
    <source>
        <dbReference type="Proteomes" id="UP000231480"/>
    </source>
</evidence>
<dbReference type="EMBL" id="PCRH01000064">
    <property type="protein sequence ID" value="PIP16892.1"/>
    <property type="molecule type" value="Genomic_DNA"/>
</dbReference>
<keyword evidence="2 7" id="KW-0808">Transferase</keyword>
<sequence length="294" mass="34476">MEKFYEFLDQETLERVKRELSQFDFLRKLKEKFKESEISLVGGAVRDLLLSREIEDYDFVIGKVKKEDLETFLKKQGEVNFVGKTFGIFKFSPKGISLKEPIDIALPRQDFSLLTGSRHDFKIKTDPNLPIEKDLERRDFTINAMAIKIEDDNYQLIDVSGGKEDLEKGVVRAVGKPAERFKEDYSRILRAIRFACQFDFSIEEKTWREIVKQAAGLNKIRREITLEKTRRFFLPEIIEYRVVPHEVIAKELLKSFCFNPTKAIDLYDQSGVFKELMPEVLKMKKCPQPEIYHS</sequence>
<name>A0A2G9YCI9_9BACT</name>
<comment type="similarity">
    <text evidence="7">Belongs to the tRNA nucleotidyltransferase/poly(A) polymerase family.</text>
</comment>
<dbReference type="InterPro" id="IPR050264">
    <property type="entry name" value="Bact_CCA-adding_enz_type3_sf"/>
</dbReference>
<dbReference type="InterPro" id="IPR002646">
    <property type="entry name" value="PolA_pol_head_dom"/>
</dbReference>
<dbReference type="Pfam" id="PF01743">
    <property type="entry name" value="PolyA_pol"/>
    <property type="match status" value="1"/>
</dbReference>
<dbReference type="GO" id="GO:0046872">
    <property type="term" value="F:metal ion binding"/>
    <property type="evidence" value="ECO:0007669"/>
    <property type="project" value="UniProtKB-KW"/>
</dbReference>
<evidence type="ECO:0000259" key="8">
    <source>
        <dbReference type="Pfam" id="PF01743"/>
    </source>
</evidence>
<comment type="caution">
    <text evidence="9">The sequence shown here is derived from an EMBL/GenBank/DDBJ whole genome shotgun (WGS) entry which is preliminary data.</text>
</comment>
<keyword evidence="6" id="KW-0460">Magnesium</keyword>
<organism evidence="9 10">
    <name type="scientific">Candidatus Portnoybacteria bacterium CG23_combo_of_CG06-09_8_20_14_all_37_13</name>
    <dbReference type="NCBI Taxonomy" id="1974819"/>
    <lineage>
        <taxon>Bacteria</taxon>
        <taxon>Candidatus Portnoyibacteriota</taxon>
    </lineage>
</organism>
<keyword evidence="3" id="KW-0819">tRNA processing</keyword>
<keyword evidence="4" id="KW-0548">Nucleotidyltransferase</keyword>
<evidence type="ECO:0000256" key="7">
    <source>
        <dbReference type="RuleBase" id="RU003953"/>
    </source>
</evidence>
<protein>
    <recommendedName>
        <fullName evidence="8">Poly A polymerase head domain-containing protein</fullName>
    </recommendedName>
</protein>
<dbReference type="GO" id="GO:0008033">
    <property type="term" value="P:tRNA processing"/>
    <property type="evidence" value="ECO:0007669"/>
    <property type="project" value="UniProtKB-KW"/>
</dbReference>
<evidence type="ECO:0000256" key="1">
    <source>
        <dbReference type="ARBA" id="ARBA00001946"/>
    </source>
</evidence>
<dbReference type="Gene3D" id="1.10.3090.10">
    <property type="entry name" value="cca-adding enzyme, domain 2"/>
    <property type="match status" value="1"/>
</dbReference>
<dbReference type="PANTHER" id="PTHR46173">
    <property type="entry name" value="CCA TRNA NUCLEOTIDYLTRANSFERASE 1, MITOCHONDRIAL"/>
    <property type="match status" value="1"/>
</dbReference>
<dbReference type="AlphaFoldDB" id="A0A2G9YCI9"/>
<reference evidence="9 10" key="1">
    <citation type="submission" date="2017-09" db="EMBL/GenBank/DDBJ databases">
        <title>Depth-based differentiation of microbial function through sediment-hosted aquifers and enrichment of novel symbionts in the deep terrestrial subsurface.</title>
        <authorList>
            <person name="Probst A.J."/>
            <person name="Ladd B."/>
            <person name="Jarett J.K."/>
            <person name="Geller-Mcgrath D.E."/>
            <person name="Sieber C.M."/>
            <person name="Emerson J.B."/>
            <person name="Anantharaman K."/>
            <person name="Thomas B.C."/>
            <person name="Malmstrom R."/>
            <person name="Stieglmeier M."/>
            <person name="Klingl A."/>
            <person name="Woyke T."/>
            <person name="Ryan C.M."/>
            <person name="Banfield J.F."/>
        </authorList>
    </citation>
    <scope>NUCLEOTIDE SEQUENCE [LARGE SCALE GENOMIC DNA]</scope>
    <source>
        <strain evidence="9">CG23_combo_of_CG06-09_8_20_14_all_37_13</strain>
    </source>
</reference>
<dbReference type="SUPFAM" id="SSF81301">
    <property type="entry name" value="Nucleotidyltransferase"/>
    <property type="match status" value="1"/>
</dbReference>
<proteinExistence type="inferred from homology"/>
<evidence type="ECO:0000256" key="4">
    <source>
        <dbReference type="ARBA" id="ARBA00022695"/>
    </source>
</evidence>
<keyword evidence="7" id="KW-0694">RNA-binding</keyword>
<gene>
    <name evidence="9" type="ORF">COX44_02930</name>
</gene>